<evidence type="ECO:0000313" key="2">
    <source>
        <dbReference type="EMBL" id="KRL43066.1"/>
    </source>
</evidence>
<organism evidence="2 3">
    <name type="scientific">Lacticaseibacillus manihotivorans DSM 13343 = JCM 12514</name>
    <dbReference type="NCBI Taxonomy" id="1423769"/>
    <lineage>
        <taxon>Bacteria</taxon>
        <taxon>Bacillati</taxon>
        <taxon>Bacillota</taxon>
        <taxon>Bacilli</taxon>
        <taxon>Lactobacillales</taxon>
        <taxon>Lactobacillaceae</taxon>
        <taxon>Lacticaseibacillus</taxon>
    </lineage>
</organism>
<feature type="transmembrane region" description="Helical" evidence="1">
    <location>
        <begin position="68"/>
        <end position="87"/>
    </location>
</feature>
<keyword evidence="3" id="KW-1185">Reference proteome</keyword>
<dbReference type="EMBL" id="AZEU01000210">
    <property type="protein sequence ID" value="KRL43066.1"/>
    <property type="molecule type" value="Genomic_DNA"/>
</dbReference>
<keyword evidence="1" id="KW-0812">Transmembrane</keyword>
<feature type="transmembrane region" description="Helical" evidence="1">
    <location>
        <begin position="99"/>
        <end position="116"/>
    </location>
</feature>
<protein>
    <recommendedName>
        <fullName evidence="4">Integral membrane protein</fullName>
    </recommendedName>
</protein>
<reference evidence="2 3" key="1">
    <citation type="journal article" date="2015" name="Genome Announc.">
        <title>Expanding the biotechnology potential of lactobacilli through comparative genomics of 213 strains and associated genera.</title>
        <authorList>
            <person name="Sun Z."/>
            <person name="Harris H.M."/>
            <person name="McCann A."/>
            <person name="Guo C."/>
            <person name="Argimon S."/>
            <person name="Zhang W."/>
            <person name="Yang X."/>
            <person name="Jeffery I.B."/>
            <person name="Cooney J.C."/>
            <person name="Kagawa T.F."/>
            <person name="Liu W."/>
            <person name="Song Y."/>
            <person name="Salvetti E."/>
            <person name="Wrobel A."/>
            <person name="Rasinkangas P."/>
            <person name="Parkhill J."/>
            <person name="Rea M.C."/>
            <person name="O'Sullivan O."/>
            <person name="Ritari J."/>
            <person name="Douillard F.P."/>
            <person name="Paul Ross R."/>
            <person name="Yang R."/>
            <person name="Briner A.E."/>
            <person name="Felis G.E."/>
            <person name="de Vos W.M."/>
            <person name="Barrangou R."/>
            <person name="Klaenhammer T.R."/>
            <person name="Caufield P.W."/>
            <person name="Cui Y."/>
            <person name="Zhang H."/>
            <person name="O'Toole P.W."/>
        </authorList>
    </citation>
    <scope>NUCLEOTIDE SEQUENCE [LARGE SCALE GENOMIC DNA]</scope>
    <source>
        <strain evidence="2 3">DSM 13343</strain>
    </source>
</reference>
<evidence type="ECO:0000313" key="3">
    <source>
        <dbReference type="Proteomes" id="UP000051790"/>
    </source>
</evidence>
<dbReference type="AlphaFoldDB" id="A0A0R1QLH6"/>
<proteinExistence type="predicted"/>
<keyword evidence="1" id="KW-0472">Membrane</keyword>
<feature type="transmembrane region" description="Helical" evidence="1">
    <location>
        <begin position="6"/>
        <end position="25"/>
    </location>
</feature>
<gene>
    <name evidence="2" type="ORF">FD01_GL001780</name>
</gene>
<dbReference type="RefSeq" id="WP_054717207.1">
    <property type="nucleotide sequence ID" value="NZ_AZEU01000210.1"/>
</dbReference>
<dbReference type="OrthoDB" id="9882868at2"/>
<evidence type="ECO:0008006" key="4">
    <source>
        <dbReference type="Google" id="ProtNLM"/>
    </source>
</evidence>
<keyword evidence="1" id="KW-1133">Transmembrane helix</keyword>
<evidence type="ECO:0000256" key="1">
    <source>
        <dbReference type="SAM" id="Phobius"/>
    </source>
</evidence>
<accession>A0A0R1QLH6</accession>
<dbReference type="PATRIC" id="fig|1423769.4.peg.1904"/>
<dbReference type="Proteomes" id="UP000051790">
    <property type="component" value="Unassembled WGS sequence"/>
</dbReference>
<sequence length="179" mass="20059">MSISELIPYAPAVIGVLALILYAFMRREAAKALPTPEGTPKATLDLRLKSYLRLAEIEPKLAVATHRYWTVAGLALLAYVATFGAWLPEVTNWSGLFATWWWLLIALCLHIASIWLHHQALSLEAHAVGQLADDHQDELNALHLFGDGRWYAQLQSTQKYLIAALVLFMAAVICCMIFW</sequence>
<comment type="caution">
    <text evidence="2">The sequence shown here is derived from an EMBL/GenBank/DDBJ whole genome shotgun (WGS) entry which is preliminary data.</text>
</comment>
<name>A0A0R1QLH6_9LACO</name>
<feature type="transmembrane region" description="Helical" evidence="1">
    <location>
        <begin position="160"/>
        <end position="178"/>
    </location>
</feature>